<protein>
    <submittedName>
        <fullName evidence="3">NADPH:quinone oxidoreductase</fullName>
    </submittedName>
</protein>
<dbReference type="AlphaFoldDB" id="A0AA37S8B2"/>
<dbReference type="RefSeq" id="WP_284378835.1">
    <property type="nucleotide sequence ID" value="NZ_BSNM01000003.1"/>
</dbReference>
<feature type="domain" description="Enoyl reductase (ER)" evidence="2">
    <location>
        <begin position="10"/>
        <end position="331"/>
    </location>
</feature>
<keyword evidence="4" id="KW-1185">Reference proteome</keyword>
<dbReference type="PROSITE" id="PS01162">
    <property type="entry name" value="QOR_ZETA_CRYSTAL"/>
    <property type="match status" value="1"/>
</dbReference>
<sequence>MKALKMIQYGDIETSLNFQQEDKPEPAAHEVLIKVHAASVNPIDNKILRGDFKAFSKVNFPAGIGRDVSGEVVAVGHAVAGFKKGDQVFSRVGEEHVGTVAEFVTVDADHLAKKPENLSHQDAAGIPLVGLTSYQALIKIAKLKEGDKILIHAGSGGIGSMAIQLAKSYGAYVITTTSTENVQWVKALGADQVIDYKKENYLDMLSGIDVVFDTLGGQYTLDAFKVIKDGGRVVSITGELDPQTAKEMGLNWLIRKLLGFKSRAITKAAKQKAALYRMVLMKADGLQLGALSQLYQDEIINPVMDRTYSFEQSKEAFAYLATGRAKGKVVISMQTESAN</sequence>
<dbReference type="Pfam" id="PF08240">
    <property type="entry name" value="ADH_N"/>
    <property type="match status" value="1"/>
</dbReference>
<dbReference type="SUPFAM" id="SSF50129">
    <property type="entry name" value="GroES-like"/>
    <property type="match status" value="1"/>
</dbReference>
<dbReference type="Proteomes" id="UP001161389">
    <property type="component" value="Unassembled WGS sequence"/>
</dbReference>
<accession>A0AA37S8B2</accession>
<dbReference type="InterPro" id="IPR011032">
    <property type="entry name" value="GroES-like_sf"/>
</dbReference>
<dbReference type="PANTHER" id="PTHR11695">
    <property type="entry name" value="ALCOHOL DEHYDROGENASE RELATED"/>
    <property type="match status" value="1"/>
</dbReference>
<dbReference type="InterPro" id="IPR020843">
    <property type="entry name" value="ER"/>
</dbReference>
<dbReference type="CDD" id="cd05289">
    <property type="entry name" value="MDR_like_2"/>
    <property type="match status" value="1"/>
</dbReference>
<comment type="caution">
    <text evidence="3">The sequence shown here is derived from an EMBL/GenBank/DDBJ whole genome shotgun (WGS) entry which is preliminary data.</text>
</comment>
<dbReference type="SMART" id="SM00829">
    <property type="entry name" value="PKS_ER"/>
    <property type="match status" value="1"/>
</dbReference>
<evidence type="ECO:0000313" key="4">
    <source>
        <dbReference type="Proteomes" id="UP001161389"/>
    </source>
</evidence>
<dbReference type="PANTHER" id="PTHR11695:SF294">
    <property type="entry name" value="RETICULON-4-INTERACTING PROTEIN 1, MITOCHONDRIAL"/>
    <property type="match status" value="1"/>
</dbReference>
<dbReference type="Gene3D" id="3.90.180.10">
    <property type="entry name" value="Medium-chain alcohol dehydrogenases, catalytic domain"/>
    <property type="match status" value="1"/>
</dbReference>
<evidence type="ECO:0000256" key="1">
    <source>
        <dbReference type="ARBA" id="ARBA00023002"/>
    </source>
</evidence>
<reference evidence="3" key="2">
    <citation type="submission" date="2023-01" db="EMBL/GenBank/DDBJ databases">
        <title>Draft genome sequence of Litoribrevibacter albus strain NBRC 110071.</title>
        <authorList>
            <person name="Sun Q."/>
            <person name="Mori K."/>
        </authorList>
    </citation>
    <scope>NUCLEOTIDE SEQUENCE</scope>
    <source>
        <strain evidence="3">NBRC 110071</strain>
    </source>
</reference>
<dbReference type="EMBL" id="BSNM01000003">
    <property type="protein sequence ID" value="GLQ30226.1"/>
    <property type="molecule type" value="Genomic_DNA"/>
</dbReference>
<gene>
    <name evidence="3" type="ORF">GCM10007876_07040</name>
</gene>
<dbReference type="Pfam" id="PF13602">
    <property type="entry name" value="ADH_zinc_N_2"/>
    <property type="match status" value="1"/>
</dbReference>
<dbReference type="GO" id="GO:0016491">
    <property type="term" value="F:oxidoreductase activity"/>
    <property type="evidence" value="ECO:0007669"/>
    <property type="project" value="UniProtKB-KW"/>
</dbReference>
<dbReference type="InterPro" id="IPR050700">
    <property type="entry name" value="YIM1/Zinc_Alcohol_DH_Fams"/>
</dbReference>
<dbReference type="InterPro" id="IPR013154">
    <property type="entry name" value="ADH-like_N"/>
</dbReference>
<dbReference type="Gene3D" id="3.40.50.720">
    <property type="entry name" value="NAD(P)-binding Rossmann-like Domain"/>
    <property type="match status" value="1"/>
</dbReference>
<name>A0AA37S8B2_9GAMM</name>
<keyword evidence="1" id="KW-0560">Oxidoreductase</keyword>
<dbReference type="InterPro" id="IPR002364">
    <property type="entry name" value="Quin_OxRdtase/zeta-crystal_CS"/>
</dbReference>
<dbReference type="GO" id="GO:0008270">
    <property type="term" value="F:zinc ion binding"/>
    <property type="evidence" value="ECO:0007669"/>
    <property type="project" value="InterPro"/>
</dbReference>
<reference evidence="3" key="1">
    <citation type="journal article" date="2014" name="Int. J. Syst. Evol. Microbiol.">
        <title>Complete genome sequence of Corynebacterium casei LMG S-19264T (=DSM 44701T), isolated from a smear-ripened cheese.</title>
        <authorList>
            <consortium name="US DOE Joint Genome Institute (JGI-PGF)"/>
            <person name="Walter F."/>
            <person name="Albersmeier A."/>
            <person name="Kalinowski J."/>
            <person name="Ruckert C."/>
        </authorList>
    </citation>
    <scope>NUCLEOTIDE SEQUENCE</scope>
    <source>
        <strain evidence="3">NBRC 110071</strain>
    </source>
</reference>
<organism evidence="3 4">
    <name type="scientific">Litoribrevibacter albus</name>
    <dbReference type="NCBI Taxonomy" id="1473156"/>
    <lineage>
        <taxon>Bacteria</taxon>
        <taxon>Pseudomonadati</taxon>
        <taxon>Pseudomonadota</taxon>
        <taxon>Gammaproteobacteria</taxon>
        <taxon>Oceanospirillales</taxon>
        <taxon>Oceanospirillaceae</taxon>
        <taxon>Litoribrevibacter</taxon>
    </lineage>
</organism>
<proteinExistence type="predicted"/>
<evidence type="ECO:0000259" key="2">
    <source>
        <dbReference type="SMART" id="SM00829"/>
    </source>
</evidence>
<dbReference type="InterPro" id="IPR036291">
    <property type="entry name" value="NAD(P)-bd_dom_sf"/>
</dbReference>
<dbReference type="SUPFAM" id="SSF51735">
    <property type="entry name" value="NAD(P)-binding Rossmann-fold domains"/>
    <property type="match status" value="1"/>
</dbReference>
<evidence type="ECO:0000313" key="3">
    <source>
        <dbReference type="EMBL" id="GLQ30226.1"/>
    </source>
</evidence>